<dbReference type="InterPro" id="IPR003593">
    <property type="entry name" value="AAA+_ATPase"/>
</dbReference>
<name>A0A7C1JXK7_9CHLR</name>
<gene>
    <name evidence="4" type="ORF">ENQ20_13215</name>
</gene>
<dbReference type="GO" id="GO:0016887">
    <property type="term" value="F:ATP hydrolysis activity"/>
    <property type="evidence" value="ECO:0007669"/>
    <property type="project" value="InterPro"/>
</dbReference>
<protein>
    <submittedName>
        <fullName evidence="4">CpaF family protein</fullName>
    </submittedName>
</protein>
<dbReference type="Gene3D" id="3.30.450.380">
    <property type="match status" value="1"/>
</dbReference>
<proteinExistence type="inferred from homology"/>
<evidence type="ECO:0000256" key="2">
    <source>
        <dbReference type="SAM" id="MobiDB-lite"/>
    </source>
</evidence>
<dbReference type="SUPFAM" id="SSF52540">
    <property type="entry name" value="P-loop containing nucleoside triphosphate hydrolases"/>
    <property type="match status" value="1"/>
</dbReference>
<comment type="caution">
    <text evidence="4">The sequence shown here is derived from an EMBL/GenBank/DDBJ whole genome shotgun (WGS) entry which is preliminary data.</text>
</comment>
<feature type="domain" description="AAA+ ATPase" evidence="3">
    <location>
        <begin position="220"/>
        <end position="374"/>
    </location>
</feature>
<dbReference type="SMART" id="SM00382">
    <property type="entry name" value="AAA"/>
    <property type="match status" value="1"/>
</dbReference>
<dbReference type="PANTHER" id="PTHR30486:SF15">
    <property type="entry name" value="TYPE II_IV SECRETION SYSTEM ATPASE"/>
    <property type="match status" value="1"/>
</dbReference>
<comment type="similarity">
    <text evidence="1">Belongs to the GSP E family.</text>
</comment>
<dbReference type="AlphaFoldDB" id="A0A7C1JXK7"/>
<reference evidence="4" key="1">
    <citation type="journal article" date="2020" name="mSystems">
        <title>Genome- and Community-Level Interaction Insights into Carbon Utilization and Element Cycling Functions of Hydrothermarchaeota in Hydrothermal Sediment.</title>
        <authorList>
            <person name="Zhou Z."/>
            <person name="Liu Y."/>
            <person name="Xu W."/>
            <person name="Pan J."/>
            <person name="Luo Z.H."/>
            <person name="Li M."/>
        </authorList>
    </citation>
    <scope>NUCLEOTIDE SEQUENCE [LARGE SCALE GENOMIC DNA]</scope>
    <source>
        <strain evidence="4">SpSt-289</strain>
    </source>
</reference>
<dbReference type="InterPro" id="IPR001482">
    <property type="entry name" value="T2SS/T4SS_dom"/>
</dbReference>
<sequence length="451" mass="49702">MFNLRTSTDAEGRSRPGRLPGERLSSNAAYAQLRERIQQRLLTELSPSATRSDNAEVRQALERYFNETLAELGLPMSRLERADVLDQLIADILGLGPLEALLADDMVTEILVNGPSKVYVERGGKLELTNIKFRDDEDVMRVVERIVTPLGRRVDESSPMVDARLPDGSRVNVIIPPLSLVGPAISIRKFPKHALTPDELIKKGAMTPGIADFLRACVKAALNIVVSGGTGTGKTTILNALSSFIPEDERIITIEDAAELRLQQPHVVRLESRPPNVEGKGAVTIRQLVINALRMRPDRIVVGEVRGGEALDMLQAMNTGHEGSMTTVHSNSARDTLRRVETMVLMAGMDLPLRAIREQIASAFDLIVHLGRLSDGSRKIVQIAEVQGMEGDTIVMQDIFQFVQTTVENGKVQGYFTPTGVRPKFYARLEAAGLFIQPSTFMPTEPARMRR</sequence>
<dbReference type="InterPro" id="IPR050921">
    <property type="entry name" value="T4SS_GSP_E_ATPase"/>
</dbReference>
<dbReference type="Pfam" id="PF00437">
    <property type="entry name" value="T2SSE"/>
    <property type="match status" value="1"/>
</dbReference>
<organism evidence="4">
    <name type="scientific">Caldilinea aerophila</name>
    <dbReference type="NCBI Taxonomy" id="133453"/>
    <lineage>
        <taxon>Bacteria</taxon>
        <taxon>Bacillati</taxon>
        <taxon>Chloroflexota</taxon>
        <taxon>Caldilineae</taxon>
        <taxon>Caldilineales</taxon>
        <taxon>Caldilineaceae</taxon>
        <taxon>Caldilinea</taxon>
    </lineage>
</organism>
<feature type="region of interest" description="Disordered" evidence="2">
    <location>
        <begin position="1"/>
        <end position="22"/>
    </location>
</feature>
<dbReference type="InterPro" id="IPR027417">
    <property type="entry name" value="P-loop_NTPase"/>
</dbReference>
<evidence type="ECO:0000259" key="3">
    <source>
        <dbReference type="SMART" id="SM00382"/>
    </source>
</evidence>
<dbReference type="PANTHER" id="PTHR30486">
    <property type="entry name" value="TWITCHING MOTILITY PROTEIN PILT"/>
    <property type="match status" value="1"/>
</dbReference>
<evidence type="ECO:0000256" key="1">
    <source>
        <dbReference type="ARBA" id="ARBA00006611"/>
    </source>
</evidence>
<accession>A0A7C1JXK7</accession>
<dbReference type="Gene3D" id="3.40.50.300">
    <property type="entry name" value="P-loop containing nucleotide triphosphate hydrolases"/>
    <property type="match status" value="1"/>
</dbReference>
<dbReference type="EMBL" id="DSMG01000134">
    <property type="protein sequence ID" value="HDX32428.1"/>
    <property type="molecule type" value="Genomic_DNA"/>
</dbReference>
<dbReference type="CDD" id="cd01130">
    <property type="entry name" value="VirB11-like_ATPase"/>
    <property type="match status" value="1"/>
</dbReference>
<evidence type="ECO:0000313" key="4">
    <source>
        <dbReference type="EMBL" id="HDX32428.1"/>
    </source>
</evidence>